<dbReference type="InterPro" id="IPR001468">
    <property type="entry name" value="Indole-3-GlycerolPSynthase_CS"/>
</dbReference>
<dbReference type="EC" id="4.1.1.48" evidence="3"/>
<comment type="pathway">
    <text evidence="2">Amino-acid biosynthesis; L-tryptophan biosynthesis; L-tryptophan from chorismate: step 4/5.</text>
</comment>
<dbReference type="GO" id="GO:0000162">
    <property type="term" value="P:L-tryptophan biosynthetic process"/>
    <property type="evidence" value="ECO:0007669"/>
    <property type="project" value="UniProtKB-UniPathway"/>
</dbReference>
<keyword evidence="5" id="KW-0210">Decarboxylase</keyword>
<dbReference type="PROSITE" id="PS00614">
    <property type="entry name" value="IGPS"/>
    <property type="match status" value="1"/>
</dbReference>
<evidence type="ECO:0000313" key="10">
    <source>
        <dbReference type="EMBL" id="AXV07533.1"/>
    </source>
</evidence>
<name>A0A346XZ86_9ACTN</name>
<dbReference type="GO" id="GO:0004425">
    <property type="term" value="F:indole-3-glycerol-phosphate synthase activity"/>
    <property type="evidence" value="ECO:0007669"/>
    <property type="project" value="UniProtKB-EC"/>
</dbReference>
<dbReference type="InterPro" id="IPR011060">
    <property type="entry name" value="RibuloseP-bd_barrel"/>
</dbReference>
<evidence type="ECO:0000256" key="8">
    <source>
        <dbReference type="ARBA" id="ARBA00023239"/>
    </source>
</evidence>
<evidence type="ECO:0000256" key="5">
    <source>
        <dbReference type="ARBA" id="ARBA00022793"/>
    </source>
</evidence>
<keyword evidence="8" id="KW-0456">Lyase</keyword>
<evidence type="ECO:0000256" key="2">
    <source>
        <dbReference type="ARBA" id="ARBA00004696"/>
    </source>
</evidence>
<dbReference type="GO" id="GO:0004640">
    <property type="term" value="F:phosphoribosylanthranilate isomerase activity"/>
    <property type="evidence" value="ECO:0007669"/>
    <property type="project" value="TreeGrafter"/>
</dbReference>
<dbReference type="OrthoDB" id="9804217at2"/>
<evidence type="ECO:0000256" key="1">
    <source>
        <dbReference type="ARBA" id="ARBA00001633"/>
    </source>
</evidence>
<organism evidence="10 11">
    <name type="scientific">Euzebya pacifica</name>
    <dbReference type="NCBI Taxonomy" id="1608957"/>
    <lineage>
        <taxon>Bacteria</taxon>
        <taxon>Bacillati</taxon>
        <taxon>Actinomycetota</taxon>
        <taxon>Nitriliruptoria</taxon>
        <taxon>Euzebyales</taxon>
    </lineage>
</organism>
<keyword evidence="4" id="KW-0028">Amino-acid biosynthesis</keyword>
<dbReference type="AlphaFoldDB" id="A0A346XZ86"/>
<dbReference type="PANTHER" id="PTHR22854">
    <property type="entry name" value="TRYPTOPHAN BIOSYNTHESIS PROTEIN"/>
    <property type="match status" value="1"/>
</dbReference>
<evidence type="ECO:0000256" key="6">
    <source>
        <dbReference type="ARBA" id="ARBA00022822"/>
    </source>
</evidence>
<dbReference type="Pfam" id="PF00218">
    <property type="entry name" value="IGPS"/>
    <property type="match status" value="1"/>
</dbReference>
<gene>
    <name evidence="10" type="ORF">DVS28_a2854</name>
</gene>
<reference evidence="10 11" key="1">
    <citation type="submission" date="2018-09" db="EMBL/GenBank/DDBJ databases">
        <title>Complete genome sequence of Euzebya sp. DY32-46 isolated from seawater of Pacific Ocean.</title>
        <authorList>
            <person name="Xu L."/>
            <person name="Wu Y.-H."/>
            <person name="Xu X.-W."/>
        </authorList>
    </citation>
    <scope>NUCLEOTIDE SEQUENCE [LARGE SCALE GENOMIC DNA]</scope>
    <source>
        <strain evidence="10 11">DY32-46</strain>
    </source>
</reference>
<protein>
    <recommendedName>
        <fullName evidence="3">indole-3-glycerol-phosphate synthase</fullName>
        <ecNumber evidence="3">4.1.1.48</ecNumber>
    </recommendedName>
</protein>
<keyword evidence="6" id="KW-0822">Tryptophan biosynthesis</keyword>
<dbReference type="EMBL" id="CP031165">
    <property type="protein sequence ID" value="AXV07533.1"/>
    <property type="molecule type" value="Genomic_DNA"/>
</dbReference>
<dbReference type="SUPFAM" id="SSF51366">
    <property type="entry name" value="Ribulose-phoshate binding barrel"/>
    <property type="match status" value="1"/>
</dbReference>
<dbReference type="Proteomes" id="UP000264006">
    <property type="component" value="Chromosome"/>
</dbReference>
<dbReference type="KEGG" id="euz:DVS28_a2854"/>
<sequence>MADRRDFLAMVCREAVDRVAADRAIESTAALQDRVAGLPAPRGFAESLARPGVRVIAEVKRASPSRGHMTDIPDPAGLASAYVRGGAAAVSVLTEPAHFGGSLEDLRAVAATVDAPVLRKDFVVDAHQLWQARDAGAAAALLIVAALDDEPLTDLMVAAHDAGLDTLVETHSAAEVRRAVACHDAAATGRTLVLGVNARDLVTLQVDRDHIARVRAEVDLPTGALLVAESGVRGPEDVRAYADVDADAVLVGEHVATHDDPEQAVRELATAVPTSSQT</sequence>
<dbReference type="InterPro" id="IPR013785">
    <property type="entry name" value="Aldolase_TIM"/>
</dbReference>
<dbReference type="InterPro" id="IPR013798">
    <property type="entry name" value="Indole-3-glycerol_P_synth_dom"/>
</dbReference>
<evidence type="ECO:0000259" key="9">
    <source>
        <dbReference type="Pfam" id="PF00218"/>
    </source>
</evidence>
<accession>A0A346XZ86</accession>
<evidence type="ECO:0000256" key="4">
    <source>
        <dbReference type="ARBA" id="ARBA00022605"/>
    </source>
</evidence>
<proteinExistence type="predicted"/>
<feature type="domain" description="Indole-3-glycerol phosphate synthase" evidence="9">
    <location>
        <begin position="12"/>
        <end position="268"/>
    </location>
</feature>
<keyword evidence="7" id="KW-0057">Aromatic amino acid biosynthesis</keyword>
<evidence type="ECO:0000313" key="11">
    <source>
        <dbReference type="Proteomes" id="UP000264006"/>
    </source>
</evidence>
<dbReference type="Gene3D" id="3.20.20.70">
    <property type="entry name" value="Aldolase class I"/>
    <property type="match status" value="1"/>
</dbReference>
<dbReference type="InterPro" id="IPR045186">
    <property type="entry name" value="Indole-3-glycerol_P_synth"/>
</dbReference>
<evidence type="ECO:0000256" key="3">
    <source>
        <dbReference type="ARBA" id="ARBA00012362"/>
    </source>
</evidence>
<keyword evidence="11" id="KW-1185">Reference proteome</keyword>
<evidence type="ECO:0000256" key="7">
    <source>
        <dbReference type="ARBA" id="ARBA00023141"/>
    </source>
</evidence>
<dbReference type="PANTHER" id="PTHR22854:SF2">
    <property type="entry name" value="INDOLE-3-GLYCEROL-PHOSPHATE SYNTHASE"/>
    <property type="match status" value="1"/>
</dbReference>
<dbReference type="CDD" id="cd00331">
    <property type="entry name" value="IGPS"/>
    <property type="match status" value="1"/>
</dbReference>
<dbReference type="UniPathway" id="UPA00035">
    <property type="reaction ID" value="UER00043"/>
</dbReference>
<comment type="catalytic activity">
    <reaction evidence="1">
        <text>1-(2-carboxyphenylamino)-1-deoxy-D-ribulose 5-phosphate + H(+) = (1S,2R)-1-C-(indol-3-yl)glycerol 3-phosphate + CO2 + H2O</text>
        <dbReference type="Rhea" id="RHEA:23476"/>
        <dbReference type="ChEBI" id="CHEBI:15377"/>
        <dbReference type="ChEBI" id="CHEBI:15378"/>
        <dbReference type="ChEBI" id="CHEBI:16526"/>
        <dbReference type="ChEBI" id="CHEBI:58613"/>
        <dbReference type="ChEBI" id="CHEBI:58866"/>
        <dbReference type="EC" id="4.1.1.48"/>
    </reaction>
</comment>